<dbReference type="CDD" id="cd06423">
    <property type="entry name" value="CESA_like"/>
    <property type="match status" value="1"/>
</dbReference>
<evidence type="ECO:0000313" key="7">
    <source>
        <dbReference type="Proteomes" id="UP001181313"/>
    </source>
</evidence>
<dbReference type="PANTHER" id="PTHR43630:SF1">
    <property type="entry name" value="POLY-BETA-1,6-N-ACETYL-D-GLUCOSAMINE SYNTHASE"/>
    <property type="match status" value="1"/>
</dbReference>
<dbReference type="Proteomes" id="UP001181313">
    <property type="component" value="Unassembled WGS sequence"/>
</dbReference>
<gene>
    <name evidence="6" type="ORF">ROS62_10795</name>
</gene>
<dbReference type="Gene3D" id="3.90.550.10">
    <property type="entry name" value="Spore Coat Polysaccharide Biosynthesis Protein SpsA, Chain A"/>
    <property type="match status" value="1"/>
</dbReference>
<sequence length="263" mass="27976">MPTPDRGKGAALNTGVLRASHEIVVRLDADTVFEPSTVRRLVEPFAAPSVGATSGNAKVGNRHGMLGRWQHIEYVMGFNLDRRMYDLLRSMPTVPGAVGASRVTALRRAGMMSGDALAEDTDITMALHRAGRDVRYAEHGVAWTEAPRSLRHLCSSGTAGATAPCRPRGSTGTRLSSGGHAGRFGRVGLPLLAVFQILTPLLAPLIDLLTLYGLVFGDPLLTALAWLGVLAVQGVCAAYAFRLDGEPLRGCGRCRCSRSCTGR</sequence>
<keyword evidence="2" id="KW-0328">Glycosyltransferase</keyword>
<name>A0ABU3HXI5_9ACTN</name>
<keyword evidence="7" id="KW-1185">Reference proteome</keyword>
<protein>
    <submittedName>
        <fullName evidence="6">Glycosyltransferase family 2 protein</fullName>
    </submittedName>
</protein>
<feature type="domain" description="Glycosyltransferase 2-like" evidence="5">
    <location>
        <begin position="23"/>
        <end position="153"/>
    </location>
</feature>
<proteinExistence type="inferred from homology"/>
<organism evidence="6 7">
    <name type="scientific">Streptomyces althioticus subsp. attaecolombicae</name>
    <dbReference type="NCBI Taxonomy" id="3075534"/>
    <lineage>
        <taxon>Bacteria</taxon>
        <taxon>Bacillati</taxon>
        <taxon>Actinomycetota</taxon>
        <taxon>Actinomycetes</taxon>
        <taxon>Kitasatosporales</taxon>
        <taxon>Streptomycetaceae</taxon>
        <taxon>Streptomyces</taxon>
        <taxon>Streptomyces althioticus group</taxon>
    </lineage>
</organism>
<keyword evidence="4" id="KW-0812">Transmembrane</keyword>
<accession>A0ABU3HXI5</accession>
<keyword evidence="3" id="KW-0808">Transferase</keyword>
<comment type="caution">
    <text evidence="6">The sequence shown here is derived from an EMBL/GenBank/DDBJ whole genome shotgun (WGS) entry which is preliminary data.</text>
</comment>
<dbReference type="InterPro" id="IPR001173">
    <property type="entry name" value="Glyco_trans_2-like"/>
</dbReference>
<dbReference type="EMBL" id="JAVSGH010000010">
    <property type="protein sequence ID" value="MDT3725354.1"/>
    <property type="molecule type" value="Genomic_DNA"/>
</dbReference>
<evidence type="ECO:0000256" key="2">
    <source>
        <dbReference type="ARBA" id="ARBA00022676"/>
    </source>
</evidence>
<dbReference type="InterPro" id="IPR029044">
    <property type="entry name" value="Nucleotide-diphossugar_trans"/>
</dbReference>
<dbReference type="Pfam" id="PF13632">
    <property type="entry name" value="Glyco_trans_2_3"/>
    <property type="match status" value="1"/>
</dbReference>
<comment type="similarity">
    <text evidence="1">Belongs to the glycosyltransferase 2 family.</text>
</comment>
<keyword evidence="4" id="KW-1133">Transmembrane helix</keyword>
<evidence type="ECO:0000259" key="5">
    <source>
        <dbReference type="Pfam" id="PF13632"/>
    </source>
</evidence>
<feature type="transmembrane region" description="Helical" evidence="4">
    <location>
        <begin position="191"/>
        <end position="214"/>
    </location>
</feature>
<evidence type="ECO:0000256" key="1">
    <source>
        <dbReference type="ARBA" id="ARBA00006739"/>
    </source>
</evidence>
<dbReference type="PANTHER" id="PTHR43630">
    <property type="entry name" value="POLY-BETA-1,6-N-ACETYL-D-GLUCOSAMINE SYNTHASE"/>
    <property type="match status" value="1"/>
</dbReference>
<evidence type="ECO:0000256" key="4">
    <source>
        <dbReference type="SAM" id="Phobius"/>
    </source>
</evidence>
<feature type="transmembrane region" description="Helical" evidence="4">
    <location>
        <begin position="220"/>
        <end position="241"/>
    </location>
</feature>
<evidence type="ECO:0000313" key="6">
    <source>
        <dbReference type="EMBL" id="MDT3725354.1"/>
    </source>
</evidence>
<reference evidence="6" key="1">
    <citation type="submission" date="2024-05" db="EMBL/GenBank/DDBJ databases">
        <title>30 novel species of actinomycetes from the DSMZ collection.</title>
        <authorList>
            <person name="Nouioui I."/>
        </authorList>
    </citation>
    <scope>NUCLEOTIDE SEQUENCE</scope>
    <source>
        <strain evidence="6">DSM 41972</strain>
    </source>
</reference>
<dbReference type="SUPFAM" id="SSF53448">
    <property type="entry name" value="Nucleotide-diphospho-sugar transferases"/>
    <property type="match status" value="1"/>
</dbReference>
<keyword evidence="4" id="KW-0472">Membrane</keyword>
<evidence type="ECO:0000256" key="3">
    <source>
        <dbReference type="ARBA" id="ARBA00022679"/>
    </source>
</evidence>